<dbReference type="Gene3D" id="1.20.1560.10">
    <property type="entry name" value="ABC transporter type 1, transmembrane domain"/>
    <property type="match status" value="1"/>
</dbReference>
<dbReference type="Pfam" id="PF00005">
    <property type="entry name" value="ABC_tran"/>
    <property type="match status" value="2"/>
</dbReference>
<dbReference type="SUPFAM" id="SSF52540">
    <property type="entry name" value="P-loop containing nucleoside triphosphate hydrolases"/>
    <property type="match status" value="2"/>
</dbReference>
<dbReference type="PROSITE" id="PS50893">
    <property type="entry name" value="ABC_TRANSPORTER_2"/>
    <property type="match status" value="2"/>
</dbReference>
<dbReference type="Gene3D" id="3.40.50.300">
    <property type="entry name" value="P-loop containing nucleotide triphosphate hydrolases"/>
    <property type="match status" value="2"/>
</dbReference>
<feature type="transmembrane region" description="Helical" evidence="9">
    <location>
        <begin position="168"/>
        <end position="190"/>
    </location>
</feature>
<evidence type="ECO:0000256" key="1">
    <source>
        <dbReference type="ARBA" id="ARBA00004141"/>
    </source>
</evidence>
<feature type="transmembrane region" description="Helical" evidence="9">
    <location>
        <begin position="134"/>
        <end position="156"/>
    </location>
</feature>
<keyword evidence="7 9" id="KW-1133">Transmembrane helix</keyword>
<dbReference type="GO" id="GO:0016887">
    <property type="term" value="F:ATP hydrolysis activity"/>
    <property type="evidence" value="ECO:0007669"/>
    <property type="project" value="InterPro"/>
</dbReference>
<feature type="domain" description="ABC transporter" evidence="10">
    <location>
        <begin position="1232"/>
        <end position="1521"/>
    </location>
</feature>
<comment type="similarity">
    <text evidence="2">Belongs to the ABC transporter superfamily. ABCC family. Conjugate transporter (TC 3.A.1.208) subfamily.</text>
</comment>
<dbReference type="PROSITE" id="PS00211">
    <property type="entry name" value="ABC_TRANSPORTER_1"/>
    <property type="match status" value="1"/>
</dbReference>
<dbReference type="GO" id="GO:0016020">
    <property type="term" value="C:membrane"/>
    <property type="evidence" value="ECO:0007669"/>
    <property type="project" value="UniProtKB-SubCell"/>
</dbReference>
<evidence type="ECO:0000259" key="10">
    <source>
        <dbReference type="PROSITE" id="PS50893"/>
    </source>
</evidence>
<dbReference type="InterPro" id="IPR036640">
    <property type="entry name" value="ABC1_TM_sf"/>
</dbReference>
<keyword evidence="8 9" id="KW-0472">Membrane</keyword>
<evidence type="ECO:0000259" key="11">
    <source>
        <dbReference type="PROSITE" id="PS50929"/>
    </source>
</evidence>
<dbReference type="InterPro" id="IPR050173">
    <property type="entry name" value="ABC_transporter_C-like"/>
</dbReference>
<evidence type="ECO:0008006" key="14">
    <source>
        <dbReference type="Google" id="ProtNLM"/>
    </source>
</evidence>
<dbReference type="InterPro" id="IPR003593">
    <property type="entry name" value="AAA+_ATPase"/>
</dbReference>
<sequence>MNNSPNDKKDGPKEKPEYFFWEDELYHKSFFKARKNKKFIYYDGAGACKYLFYHWLNKWVKFICSVYSEPYMYHPLPVSDQILYWQPIFSKHVSDGLIKRESSQISKRKSRRSCRSSYSSILLRALFRTIWKRGLFLVIGLIIVNLLSMSIAILVKKLLQMINNDANSYIKTFSLLVVIVICQITDGLLVENINFYLLRLNCIVHYLFSINVFEHGMCHRRKFANDIEGSNTLGVCNQVLHSCSPDSECSKNQLFCQAMRYQNKDVNSQMYSFAIIDSYYIAQSLESFKYIIEFVTNFGYGMFLLSFQVKMELWVLYSVGVFFLFSMILIEILNAYLFNFILYLRDYKITKCNNITLSLSLIKKMLYDDIALNIITQSRNNELSLFFIRMLLTLFNMTLYNMCINITFYMIQRYFVKSLNETSDIINIDTAGFMATFYIFLRIIDSMFLIPMSIRMFGMGYASFKRINRYIKGCSPNFYISDNRFTGSNNLRSIVSDTTSELPNDAVVYYKDATFSWVNSCKDLASKNYELYLKNINFELKRGEIAIITGVQGSGKSNFIKSILGEMTLVGGSMAVVPLHTSMPIFYASQDIFLQQGTIRSNITFGYKFDEHLYDTVLKAVELEYDISTWENGDLRVVSDNAHSLSGGQRVRVEMARAVYAYLVFHKVNKEYNNGKCSFLMCLDSSFHGLDPYVSKTVFNNLFNLKNGLLIKDDLSVVLTTSKQILDTCIKACEPAQFQNTPIYKVKNKEVTFLSKLHDFIKNRKYEGDFEYLTSAITGPYTLNGLTNDMFGLCLSDNSRSRRTEINKEIYQESFDTYVRDHLRGVKFNPYLAFMKPAVFSFFMYILLTVALNAMDYIKFVLSTNLSDYIIKNINDHRQGNSVDLVEIKLRSNSALSVTVIFVSAIITLSFLATVSISAGSIISCRKIHEYCINTLFNYSSTVIKIKKQFSQVITYLSGDLMITDDITGLFIALLLFSFIQTVTNIITMFYVIPISVPFIVVTMLFAYFYILRKYVDSTRSLNFTFLEAQGQLNAVIQRSISGSAVYRSFNRNSSLFRDYLEHRDYNSRTKLMMSGVIAWANIMFTWVFSLTTFIVLVFPIILDKYTKYKLTPGYFGLALSLCMNVVKSFSNFARIYSSAEMIVGSIERFQYFIPLGKRLRFDSCPNTHEEFVVSPVDKDHTKLDKKQLLRRRAIEFKAENRKLYALRRLFYHPSLTIVDPTLYLTSEHTGVELKNLCIYISKDHTPESMILKHLTVSAGKSEIIGIIGRTGAGKTTLLSVLQNIIANRTGNVLLDGKDLNDIPKVVLRQIIGVLPQLPFVFKGWTVRRFIDPRKLFSDDEIKYALSECGLLKFVNDLPGGKKLDTVLVPEEPVLYYLKSKTVQFIPTRYDYETSIYNELTKPAIDSDMLLSYNQLRTLSLARLVLYRDLFRIILVDEPPENSDEQEYLDNDTETNGTGIPIYQLLKMYFQHCTTFVTAHNANVLKTCTSVWVIHDGCLVRTIKTSDIAADDSIASIIGESITYS</sequence>
<dbReference type="InterPro" id="IPR003439">
    <property type="entry name" value="ABC_transporter-like_ATP-bd"/>
</dbReference>
<organism evidence="12 13">
    <name type="scientific">Theileria orientalis</name>
    <dbReference type="NCBI Taxonomy" id="68886"/>
    <lineage>
        <taxon>Eukaryota</taxon>
        <taxon>Sar</taxon>
        <taxon>Alveolata</taxon>
        <taxon>Apicomplexa</taxon>
        <taxon>Aconoidasida</taxon>
        <taxon>Piroplasmida</taxon>
        <taxon>Theileriidae</taxon>
        <taxon>Theileria</taxon>
    </lineage>
</organism>
<evidence type="ECO:0000256" key="5">
    <source>
        <dbReference type="ARBA" id="ARBA00022741"/>
    </source>
</evidence>
<dbReference type="GO" id="GO:0005524">
    <property type="term" value="F:ATP binding"/>
    <property type="evidence" value="ECO:0007669"/>
    <property type="project" value="UniProtKB-KW"/>
</dbReference>
<feature type="transmembrane region" description="Helical" evidence="9">
    <location>
        <begin position="953"/>
        <end position="980"/>
    </location>
</feature>
<protein>
    <recommendedName>
        <fullName evidence="14">ABC transporter</fullName>
    </recommendedName>
</protein>
<comment type="subcellular location">
    <subcellularLocation>
        <location evidence="1">Membrane</location>
        <topology evidence="1">Multi-pass membrane protein</topology>
    </subcellularLocation>
</comment>
<accession>A0A976SJ65</accession>
<feature type="transmembrane region" description="Helical" evidence="9">
    <location>
        <begin position="386"/>
        <end position="411"/>
    </location>
</feature>
<evidence type="ECO:0000256" key="8">
    <source>
        <dbReference type="ARBA" id="ARBA00023136"/>
    </source>
</evidence>
<dbReference type="Proteomes" id="UP000244811">
    <property type="component" value="Chromosome 2"/>
</dbReference>
<proteinExistence type="inferred from homology"/>
<dbReference type="GO" id="GO:0140359">
    <property type="term" value="F:ABC-type transporter activity"/>
    <property type="evidence" value="ECO:0007669"/>
    <property type="project" value="InterPro"/>
</dbReference>
<keyword evidence="5" id="KW-0547">Nucleotide-binding</keyword>
<evidence type="ECO:0000256" key="3">
    <source>
        <dbReference type="ARBA" id="ARBA00022448"/>
    </source>
</evidence>
<dbReference type="PANTHER" id="PTHR24223">
    <property type="entry name" value="ATP-BINDING CASSETTE SUB-FAMILY C"/>
    <property type="match status" value="1"/>
</dbReference>
<gene>
    <name evidence="12" type="ORF">MACK_003438</name>
</gene>
<dbReference type="EMBL" id="CP056071">
    <property type="protein sequence ID" value="UVC49826.1"/>
    <property type="molecule type" value="Genomic_DNA"/>
</dbReference>
<feature type="transmembrane region" description="Helical" evidence="9">
    <location>
        <begin position="986"/>
        <end position="1011"/>
    </location>
</feature>
<evidence type="ECO:0000256" key="4">
    <source>
        <dbReference type="ARBA" id="ARBA00022692"/>
    </source>
</evidence>
<feature type="transmembrane region" description="Helical" evidence="9">
    <location>
        <begin position="895"/>
        <end position="917"/>
    </location>
</feature>
<reference evidence="12" key="1">
    <citation type="submission" date="2022-07" db="EMBL/GenBank/DDBJ databases">
        <title>Evaluation of T. orientalis genome assembly methods using nanopore sequencing and analysis of variation between genomes.</title>
        <authorList>
            <person name="Yam J."/>
            <person name="Micallef M.L."/>
            <person name="Liu M."/>
            <person name="Djordjevic S.P."/>
            <person name="Bogema D.R."/>
            <person name="Jenkins C."/>
        </authorList>
    </citation>
    <scope>NUCLEOTIDE SEQUENCE</scope>
    <source>
        <strain evidence="12">Goon Nure</strain>
    </source>
</reference>
<dbReference type="InterPro" id="IPR017871">
    <property type="entry name" value="ABC_transporter-like_CS"/>
</dbReference>
<evidence type="ECO:0000313" key="13">
    <source>
        <dbReference type="Proteomes" id="UP000244811"/>
    </source>
</evidence>
<feature type="transmembrane region" description="Helical" evidence="9">
    <location>
        <begin position="1077"/>
        <end position="1103"/>
    </location>
</feature>
<keyword evidence="6" id="KW-0067">ATP-binding</keyword>
<evidence type="ECO:0000313" key="12">
    <source>
        <dbReference type="EMBL" id="UVC49826.1"/>
    </source>
</evidence>
<name>A0A976SJ65_THEOR</name>
<evidence type="ECO:0000256" key="9">
    <source>
        <dbReference type="SAM" id="Phobius"/>
    </source>
</evidence>
<feature type="domain" description="ABC transmembrane type-1" evidence="11">
    <location>
        <begin position="846"/>
        <end position="1142"/>
    </location>
</feature>
<dbReference type="PROSITE" id="PS50929">
    <property type="entry name" value="ABC_TM1F"/>
    <property type="match status" value="1"/>
</dbReference>
<dbReference type="InterPro" id="IPR011527">
    <property type="entry name" value="ABC1_TM_dom"/>
</dbReference>
<feature type="transmembrane region" description="Helical" evidence="9">
    <location>
        <begin position="831"/>
        <end position="852"/>
    </location>
</feature>
<feature type="transmembrane region" description="Helical" evidence="9">
    <location>
        <begin position="315"/>
        <end position="338"/>
    </location>
</feature>
<feature type="domain" description="ABC transporter" evidence="10">
    <location>
        <begin position="508"/>
        <end position="773"/>
    </location>
</feature>
<feature type="transmembrane region" description="Helical" evidence="9">
    <location>
        <begin position="290"/>
        <end position="309"/>
    </location>
</feature>
<keyword evidence="4 9" id="KW-0812">Transmembrane</keyword>
<evidence type="ECO:0000256" key="7">
    <source>
        <dbReference type="ARBA" id="ARBA00022989"/>
    </source>
</evidence>
<feature type="transmembrane region" description="Helical" evidence="9">
    <location>
        <begin position="431"/>
        <end position="450"/>
    </location>
</feature>
<evidence type="ECO:0000256" key="2">
    <source>
        <dbReference type="ARBA" id="ARBA00009726"/>
    </source>
</evidence>
<dbReference type="InterPro" id="IPR027417">
    <property type="entry name" value="P-loop_NTPase"/>
</dbReference>
<dbReference type="SMART" id="SM00382">
    <property type="entry name" value="AAA"/>
    <property type="match status" value="2"/>
</dbReference>
<keyword evidence="3" id="KW-0813">Transport</keyword>
<dbReference type="PANTHER" id="PTHR24223:SF456">
    <property type="entry name" value="MULTIDRUG RESISTANCE-ASSOCIATED PROTEIN LETHAL(2)03659"/>
    <property type="match status" value="1"/>
</dbReference>
<dbReference type="SUPFAM" id="SSF90123">
    <property type="entry name" value="ABC transporter transmembrane region"/>
    <property type="match status" value="1"/>
</dbReference>
<evidence type="ECO:0000256" key="6">
    <source>
        <dbReference type="ARBA" id="ARBA00022840"/>
    </source>
</evidence>